<feature type="domain" description="Bacterial Ig" evidence="5">
    <location>
        <begin position="2016"/>
        <end position="2080"/>
    </location>
</feature>
<evidence type="ECO:0000313" key="6">
    <source>
        <dbReference type="EMBL" id="OGB90057.1"/>
    </source>
</evidence>
<dbReference type="Gene3D" id="2.120.10.30">
    <property type="entry name" value="TolB, C-terminal domain"/>
    <property type="match status" value="2"/>
</dbReference>
<dbReference type="PANTHER" id="PTHR24104:SF25">
    <property type="entry name" value="PROTEIN LIN-41"/>
    <property type="match status" value="1"/>
</dbReference>
<dbReference type="Proteomes" id="UP000178724">
    <property type="component" value="Unassembled WGS sequence"/>
</dbReference>
<evidence type="ECO:0000259" key="4">
    <source>
        <dbReference type="Pfam" id="PF13860"/>
    </source>
</evidence>
<dbReference type="Pfam" id="PF13860">
    <property type="entry name" value="FlgD_ig"/>
    <property type="match status" value="2"/>
</dbReference>
<dbReference type="InterPro" id="IPR022038">
    <property type="entry name" value="Ig-like_bact"/>
</dbReference>
<evidence type="ECO:0000259" key="5">
    <source>
        <dbReference type="Pfam" id="PF17936"/>
    </source>
</evidence>
<dbReference type="Gene3D" id="2.60.40.10">
    <property type="entry name" value="Immunoglobulins"/>
    <property type="match status" value="5"/>
</dbReference>
<dbReference type="EMBL" id="METM01000016">
    <property type="protein sequence ID" value="OGB90057.1"/>
    <property type="molecule type" value="Genomic_DNA"/>
</dbReference>
<feature type="domain" description="FlgD/Vpr Ig-like" evidence="4">
    <location>
        <begin position="1500"/>
        <end position="1564"/>
    </location>
</feature>
<feature type="domain" description="Bacterial Ig" evidence="5">
    <location>
        <begin position="2283"/>
        <end position="2362"/>
    </location>
</feature>
<dbReference type="InterPro" id="IPR013783">
    <property type="entry name" value="Ig-like_fold"/>
</dbReference>
<proteinExistence type="predicted"/>
<evidence type="ECO:0000259" key="3">
    <source>
        <dbReference type="Pfam" id="PF12245"/>
    </source>
</evidence>
<evidence type="ECO:0000256" key="1">
    <source>
        <dbReference type="ARBA" id="ARBA00022737"/>
    </source>
</evidence>
<dbReference type="InterPro" id="IPR025965">
    <property type="entry name" value="FlgD/Vpr_Ig-like"/>
</dbReference>
<accession>A0A1F4Q2F2</accession>
<feature type="repeat" description="NHL" evidence="2">
    <location>
        <begin position="489"/>
        <end position="526"/>
    </location>
</feature>
<dbReference type="InterPro" id="IPR041498">
    <property type="entry name" value="Big_6"/>
</dbReference>
<keyword evidence="1" id="KW-0677">Repeat</keyword>
<dbReference type="PROSITE" id="PS51125">
    <property type="entry name" value="NHL"/>
    <property type="match status" value="2"/>
</dbReference>
<reference evidence="6 7" key="1">
    <citation type="journal article" date="2016" name="Nat. Commun.">
        <title>Thousands of microbial genomes shed light on interconnected biogeochemical processes in an aquifer system.</title>
        <authorList>
            <person name="Anantharaman K."/>
            <person name="Brown C.T."/>
            <person name="Hug L.A."/>
            <person name="Sharon I."/>
            <person name="Castelle C.J."/>
            <person name="Probst A.J."/>
            <person name="Thomas B.C."/>
            <person name="Singh A."/>
            <person name="Wilkins M.J."/>
            <person name="Karaoz U."/>
            <person name="Brodie E.L."/>
            <person name="Williams K.H."/>
            <person name="Hubbard S.S."/>
            <person name="Banfield J.F."/>
        </authorList>
    </citation>
    <scope>NUCLEOTIDE SEQUENCE [LARGE SCALE GENOMIC DNA]</scope>
</reference>
<feature type="domain" description="FlgD/Vpr Ig-like" evidence="4">
    <location>
        <begin position="3706"/>
        <end position="3779"/>
    </location>
</feature>
<dbReference type="Pfam" id="PF01436">
    <property type="entry name" value="NHL"/>
    <property type="match status" value="2"/>
</dbReference>
<dbReference type="SUPFAM" id="SSF101898">
    <property type="entry name" value="NHL repeat"/>
    <property type="match status" value="1"/>
</dbReference>
<dbReference type="Pfam" id="PF12245">
    <property type="entry name" value="Big_3_2"/>
    <property type="match status" value="1"/>
</dbReference>
<feature type="domain" description="Ig-like" evidence="3">
    <location>
        <begin position="1786"/>
        <end position="1813"/>
    </location>
</feature>
<evidence type="ECO:0000313" key="7">
    <source>
        <dbReference type="Proteomes" id="UP000178724"/>
    </source>
</evidence>
<dbReference type="CDD" id="cd05819">
    <property type="entry name" value="NHL"/>
    <property type="match status" value="1"/>
</dbReference>
<dbReference type="InterPro" id="IPR050952">
    <property type="entry name" value="TRIM-NHL_E3_ligases"/>
</dbReference>
<dbReference type="NCBIfam" id="NF033510">
    <property type="entry name" value="Ca_tandemer"/>
    <property type="match status" value="1"/>
</dbReference>
<dbReference type="InterPro" id="IPR001258">
    <property type="entry name" value="NHL_repeat"/>
</dbReference>
<dbReference type="InterPro" id="IPR011042">
    <property type="entry name" value="6-blade_b-propeller_TolB-like"/>
</dbReference>
<dbReference type="Gene3D" id="2.60.40.4070">
    <property type="match status" value="6"/>
</dbReference>
<dbReference type="Pfam" id="PF17936">
    <property type="entry name" value="Big_6"/>
    <property type="match status" value="2"/>
</dbReference>
<dbReference type="PANTHER" id="PTHR24104">
    <property type="entry name" value="E3 UBIQUITIN-PROTEIN LIGASE NHLRC1-RELATED"/>
    <property type="match status" value="1"/>
</dbReference>
<organism evidence="6 7">
    <name type="scientific">candidate division WOR-1 bacterium RIFCSPHIGHO2_01_FULL_53_15</name>
    <dbReference type="NCBI Taxonomy" id="1802564"/>
    <lineage>
        <taxon>Bacteria</taxon>
        <taxon>Bacillati</taxon>
        <taxon>Saganbacteria</taxon>
    </lineage>
</organism>
<comment type="caution">
    <text evidence="6">The sequence shown here is derived from an EMBL/GenBank/DDBJ whole genome shotgun (WGS) entry which is preliminary data.</text>
</comment>
<dbReference type="GO" id="GO:0008270">
    <property type="term" value="F:zinc ion binding"/>
    <property type="evidence" value="ECO:0007669"/>
    <property type="project" value="UniProtKB-KW"/>
</dbReference>
<evidence type="ECO:0000256" key="2">
    <source>
        <dbReference type="PROSITE-ProRule" id="PRU00504"/>
    </source>
</evidence>
<protein>
    <recommendedName>
        <fullName evidence="8">FlgD Ig-like domain-containing protein</fullName>
    </recommendedName>
</protein>
<sequence>MKIKPDPKGFKIRLLATGSDETFGGSNEVIYSDKNDVINIPKPGALLKAVVSGYHMIGRNNKTRSVPYKIEFEIKKIKGPNDFPTLTQSIIFDAKANMNVRGDVYNFSRPYTTTASTEDYYGVKFSPTAGEYIINAKIYSCYRTGPGDAGFHLSEPVIAQREITVGLNGNKTSDLDWYDPSISYAWLPADIADKGIMLASTTFAPSGGIRAAAAEAPQPPEVFYAYANNNVISNNLIDVDPSFQQKAIIEARTRGKSDWSIQIFNEADSKVDEIKVKGQDWLRTEWGGKGSEGLFSFTVTASNSAGITTYESYDTIIIDNKVPSAYISMATNTISTAEQTISASFRPSEDLSSLLVNVVKDRDYSVVEDNIYSTPYSEKDKEETVEWEDAIAFPDGFYRLQYVMTDVAGNIAKAYSPVVSVNKSGDYTAPSITIEVSEPALPELPKWEDRPRVSDIAFDHSGNQYVLYGRYNKLVKYDPSGNIIKAITGVGTSEFRLPLGLAVSPSGDRIYVADTYANRVLIYDQNLAPIKEIKGKYVYQELHKAKHHDEYCIIVRSGDVYPEYSSYHDREGFDLPSDVKITASGDIYVIDENKNRLLKFNRDGETSIFPQKVADFTSEVQKMWDDGVIIGVPYGASDVGLTLIRKNDFWIARKYDYYNVYSNSLNDALSFYRGEMPSFYHVGSGGLFSRPLGVTADLAGGLCLSDTGNNRIQKFNPDGSFAAKFGEAILRSPKGIDVDSFGNVWVADTGNQRIAEFDSAGNYLRDYRTEEYSINPLKLKVREGKIFIADADHNQPLIWSIGGELSDITAPSKWASALANPLIFDYSLTQPAAITVKLIPKRLAASAGESLSEYTIIQGERGAGDREETWNGKISVVSASSASGSSEAAIPEGQYILKVSAVFGDYVKSKTIDINIDNTAPTISLDRAPPAVSPNNDGINDKLTIHSAFSDNLSPTLEATLTLWKDGHRVSTLDYSKAGQNDTRDITWLGKIGGYVLEGNYTLEATVADLAGNSVTTSETVLVDAQPPRIENVKLSNPYFSPNGDSRKDNTEISFHLSDNYAVNMPVTIIAVDKEDKETAVIAQDIELEPGEHSITWEGSISPLHVSGEGGRLVSAGEVLPDGSYYIRLTASDTAGNIGTCEPQTVVVDTVPPSIESFAASPNPFSPNNDGIKDKTYFSYALSEPCNTELNIFRDNGAILFRDYRQYDVTKGGYKWDGAGFHGEILGEEHPYSLIAEDRAGNITSSEAATVVVEYSPSLVPFAFAEPDPFSPVNPKNDFSEIKYYLSRNGLTVTVEVVGKEGRLVKKLVDGAVQDKGDHSVKWLGDFGPAYDGPKAANDKSKVADGAWEFRVAASASDEVNPAITSNTVLVDNVPPNIIAGPVAVDSIKKTASIKYSIPETASVETAVYDVNDNLVAELENSIAKKPGIYTIVYQPETPAKEERYIKISAIDKAFNQAERKSELFSVLPINDLRVAAHSATPATFTPNGDSRSDQTRISYKLSGGVEPYTVSVNILSQSGATVKRLADNESQSGGTWSFIWDGLNDAKQLAPDGNYEYQISATDPLGAKTESRGSILAVSSKPSINLSISPAIFSPNGDNSKDTVTFNYSVNYPTLYLTGEALVKIEIINSSGEAVWSQVFNRTPGSYVYEFDGLLTGNRQLATGNYTVRLSAEDPLGTAAIPVTANLAVDYSQPTISNLSVEPAIFSPQPNGVNDQVVISHALAKQSYVTVKIKQGDTIIRTLEADKLTEAYVPASGLSAKKVKTMGIPTHIWDGTLDSGLATRDGTYTIEISVIDAAGNTHKTEKTVEVDNTLPPVPVVDTLPGYTNEAACLITGAGEIGSAIIVYDNDSSADSGSVDSLGRFSVSINLSGGTNEVKAKSQDVAGNITDYSAVQTVNYETDAPIVSDLQVPLNPAKVGTFTLTFEVSETLEANPIVRINQETATFSRRFPTSNDLNYEYSYNVTSADQQGLASITIEATDLANNLTIYQSNNLLTIDTILPEKPILSLLPANTNQQEKVVTGEAEANSKIKIYRNGALAGETTAGGNGLFSQQIELELGSNAIYATATDSASNESVSNESQVVIFDTQNPVFSSVNINPNPARAGPAAITFVSSKTLEANPLVTVNNNSVSFGSLNNLTYTYNYNVTNAETQGTATIQIQGIDLAGNSGSKTSNFVVDTIYPVVSNLSVSPNPAKAGSLTMTFEVPETLEADPVVKVNGELAAKVPGTENLFSGSWRYVYAYNITNFDQQGPAIISIEATDLAFNITQSVSNNLLTIDTLAPAKPVLATLPQFTNSDSIIVAGTAEPGSNVKIYKNGLQVSKGNAGSDESFSQTIALSIGNNSIYATATDAAGNVSVQSDSQTVILDQTPPSISNVDINPQYAKLGSKVTIDFSASETLLDDPIVKVGGNSATKESKIIYSSSRIDYSYSYTITGTDPDGATPVTIEATDLAGNTDSFTTSAVEGLIVDKTSPEVSNLSVSPNPASIPEVSGQVSIKFNVSEPLKEAPKVYVTQNEAAPQQLVTSGQWQVANGRCEAKYDVVSGYDGPALITIEVTDLAGNIELRTWNILTIDTTKPVISNIASSIGSNPEFTKFAKEGSEVTIRFQSSENLKFNPDVKVNGNSAAYDSLNLGEYTYKYPITNSDINGNATVSISGFDFANNEGTAETSTSAESFVIDLVKPTVVISSDPGMIAEPSPFSTNASSEVGHRQTRLRYETSEYGQVSVKIHKVPNSQTVYVRSDFNDNNLVASFDDGWRSGGEHYRVWDGTIQANQSAYDLNGNGFADPGKYAFIVEVKDRAGNVIEGKWGGTCWIQDNVLSLGQPDAVEIGGDNPRPKFFSPNGDGSLDTTTVWFRVKLGVAPAEPLLPERIGVLAIPDDFKWVGDKKLIGTYTVRVWDESKTTLIRTVAKDAPLDSNTIIYEVWDGKNGTGADKLTPGSYVTDGNYKIEIDARDYIGGQAENNLLTMTVTVDNNPPRIVNSEPTTLPTTPWSNSGKSYNVDLYDDHNAYASKLRYAHYTVYTASNQTGTRQIGWTTIFPDELNANSFTTDWGSDIFGLCGEGGYYVSVSAVDYAGNSIAQNDVFFVKKDTANPYFNSIGFSGAQPSTWTNNFNTTCNFSGADASSGVSRYIGYVDGEYWGKNDRDSGTDPGTYLIGSPWSFQLPEGIHTVQLRVDDNVGQNVSSSIYTFYVDSQAPVVTMPGELTFNPYTNGSVTANFTASDPGQSGFSLSARIIYTGRTVKSLSVINDGNSNYHITWNGTNDNNDYENDGDYGLEVTASDGAGNSTTKYSSIGLRDDQRITNNASDSSSPYLFAGQGNNLNLQWIEGGADDSRAVMADAAVSTGWVAAKDDLAANAAFYIDHRQMVIVYCRADGEYIERHRIYTNLNQLVWSEPNGTGGGEETHLVYLGIGSYYANVSLDFRFGSGSGYTKVNYIDRKFSQYSSAGSNFGQSWGSILGPQIVDGPTGGITTSGVHSVKAESSKIWYKRGSSAWVNITNAVPVYGGGTRSAPTVTADNNGNAYVAWEDTRDNPAGGREIYFQKIPSNFARITGSVQGAVIKAETQPVIVSMSATIETPLLITPADKKENVSSLRPTFEWKHRKGNATQYNIDIAKNDTFSIAHQTFNKSANAGSPDKTDATLYYFNYAIHEFDPGLDKDTYYWKVTALSTNEAATSEVWSFTIAPDLTLTDITNYPNPFNPNREKTKLRYRLSTDASEVKIRIYDVTGALVTELDGTTAGEASSIWGKYNDVEWDGRNGRGDIVMNGIYPFEVTARLGDRSVSGRGKIAVLK</sequence>
<evidence type="ECO:0008006" key="8">
    <source>
        <dbReference type="Google" id="ProtNLM"/>
    </source>
</evidence>
<gene>
    <name evidence="6" type="ORF">A2625_01830</name>
</gene>
<name>A0A1F4Q2F2_UNCSA</name>
<feature type="repeat" description="NHL" evidence="2">
    <location>
        <begin position="678"/>
        <end position="718"/>
    </location>
</feature>